<keyword evidence="5 10" id="KW-0812">Transmembrane</keyword>
<gene>
    <name evidence="12" type="ORF">GA0061094_4030</name>
</gene>
<comment type="subcellular location">
    <subcellularLocation>
        <location evidence="1">Cell membrane</location>
        <topology evidence="1">Multi-pass membrane protein</topology>
    </subcellularLocation>
</comment>
<dbReference type="NCBIfam" id="NF003716">
    <property type="entry name" value="PRK05326.1-3"/>
    <property type="match status" value="1"/>
</dbReference>
<evidence type="ECO:0000256" key="10">
    <source>
        <dbReference type="SAM" id="Phobius"/>
    </source>
</evidence>
<dbReference type="PANTHER" id="PTHR32507:SF7">
    <property type="entry name" value="K(+)_H(+) ANTIPORTER NHAP2"/>
    <property type="match status" value="1"/>
</dbReference>
<dbReference type="PANTHER" id="PTHR32507">
    <property type="entry name" value="NA(+)/H(+) ANTIPORTER 1"/>
    <property type="match status" value="1"/>
</dbReference>
<feature type="transmembrane region" description="Helical" evidence="10">
    <location>
        <begin position="358"/>
        <end position="382"/>
    </location>
</feature>
<dbReference type="GO" id="GO:0015297">
    <property type="term" value="F:antiporter activity"/>
    <property type="evidence" value="ECO:0007669"/>
    <property type="project" value="UniProtKB-KW"/>
</dbReference>
<dbReference type="GO" id="GO:0008324">
    <property type="term" value="F:monoatomic cation transmembrane transporter activity"/>
    <property type="evidence" value="ECO:0007669"/>
    <property type="project" value="InterPro"/>
</dbReference>
<dbReference type="RefSeq" id="WP_074440090.1">
    <property type="nucleotide sequence ID" value="NZ_FMAU01000008.1"/>
</dbReference>
<feature type="transmembrane region" description="Helical" evidence="10">
    <location>
        <begin position="293"/>
        <end position="317"/>
    </location>
</feature>
<dbReference type="InterPro" id="IPR036721">
    <property type="entry name" value="RCK_C_sf"/>
</dbReference>
<dbReference type="GO" id="GO:0006813">
    <property type="term" value="P:potassium ion transport"/>
    <property type="evidence" value="ECO:0007669"/>
    <property type="project" value="InterPro"/>
</dbReference>
<dbReference type="GO" id="GO:1902600">
    <property type="term" value="P:proton transmembrane transport"/>
    <property type="evidence" value="ECO:0007669"/>
    <property type="project" value="InterPro"/>
</dbReference>
<keyword evidence="13" id="KW-1185">Reference proteome</keyword>
<feature type="transmembrane region" description="Helical" evidence="10">
    <location>
        <begin position="329"/>
        <end position="352"/>
    </location>
</feature>
<dbReference type="AlphaFoldDB" id="A0A1C4DNY4"/>
<evidence type="ECO:0000256" key="3">
    <source>
        <dbReference type="ARBA" id="ARBA00022449"/>
    </source>
</evidence>
<dbReference type="OrthoDB" id="9810759at2"/>
<dbReference type="NCBIfam" id="NF003715">
    <property type="entry name" value="PRK05326.1-2"/>
    <property type="match status" value="1"/>
</dbReference>
<feature type="transmembrane region" description="Helical" evidence="10">
    <location>
        <begin position="269"/>
        <end position="287"/>
    </location>
</feature>
<dbReference type="Pfam" id="PF02080">
    <property type="entry name" value="TrkA_C"/>
    <property type="match status" value="1"/>
</dbReference>
<feature type="compositionally biased region" description="Basic and acidic residues" evidence="9">
    <location>
        <begin position="535"/>
        <end position="545"/>
    </location>
</feature>
<evidence type="ECO:0000256" key="9">
    <source>
        <dbReference type="SAM" id="MobiDB-lite"/>
    </source>
</evidence>
<feature type="transmembrane region" description="Helical" evidence="10">
    <location>
        <begin position="87"/>
        <end position="110"/>
    </location>
</feature>
<dbReference type="EMBL" id="FMAU01000008">
    <property type="protein sequence ID" value="SCC33057.1"/>
    <property type="molecule type" value="Genomic_DNA"/>
</dbReference>
<evidence type="ECO:0000256" key="4">
    <source>
        <dbReference type="ARBA" id="ARBA00022475"/>
    </source>
</evidence>
<feature type="transmembrane region" description="Helical" evidence="10">
    <location>
        <begin position="33"/>
        <end position="50"/>
    </location>
</feature>
<feature type="compositionally biased region" description="Acidic residues" evidence="9">
    <location>
        <begin position="548"/>
        <end position="557"/>
    </location>
</feature>
<keyword evidence="8 10" id="KW-0472">Membrane</keyword>
<organism evidence="12 13">
    <name type="scientific">[Bacillus] enclensis</name>
    <dbReference type="NCBI Taxonomy" id="1402860"/>
    <lineage>
        <taxon>Bacteria</taxon>
        <taxon>Bacillati</taxon>
        <taxon>Bacillota</taxon>
        <taxon>Bacilli</taxon>
        <taxon>Bacillales</taxon>
        <taxon>Bacillaceae</taxon>
        <taxon>Rossellomorea</taxon>
    </lineage>
</organism>
<protein>
    <submittedName>
        <fullName evidence="12">Cell volume regulation protein A</fullName>
    </submittedName>
</protein>
<dbReference type="Pfam" id="PF00999">
    <property type="entry name" value="Na_H_Exchanger"/>
    <property type="match status" value="1"/>
</dbReference>
<reference evidence="13" key="1">
    <citation type="submission" date="2016-08" db="EMBL/GenBank/DDBJ databases">
        <authorList>
            <person name="Varghese N."/>
            <person name="Submissions Spin"/>
        </authorList>
    </citation>
    <scope>NUCLEOTIDE SEQUENCE [LARGE SCALE GENOMIC DNA]</scope>
    <source>
        <strain evidence="13">SGD-1123</strain>
    </source>
</reference>
<feature type="region of interest" description="Disordered" evidence="9">
    <location>
        <begin position="500"/>
        <end position="569"/>
    </location>
</feature>
<dbReference type="SUPFAM" id="SSF116726">
    <property type="entry name" value="TrkA C-terminal domain-like"/>
    <property type="match status" value="1"/>
</dbReference>
<keyword evidence="4" id="KW-1003">Cell membrane</keyword>
<dbReference type="InterPro" id="IPR038770">
    <property type="entry name" value="Na+/solute_symporter_sf"/>
</dbReference>
<keyword evidence="2" id="KW-0813">Transport</keyword>
<evidence type="ECO:0000256" key="6">
    <source>
        <dbReference type="ARBA" id="ARBA00022989"/>
    </source>
</evidence>
<sequence>MDFSIENVSFLLALLLLIGVLFAKFSSSLGVPSLVLFIAVGMLLNTYFFFDNAHITQFIGTIALIIILFEGGLQTKWSNIKGVYKPSLSLATIGVLVTTLSIGVAAKYILDLSWLEGMLFGAIVGSTDAAAVFSVLGNKNIKPKISATLEAESGSNDPMAIFLTVAFLQLIQFPNSNPFNLVLDFFWQMGMGALFGVLFGLASIWIINRINLDSSGLYPVLSVSLAILTYSLTTIAGASGLLAVYVMAILVGNGELTYRQSIIRFNEGFAWMLQIVMFILLGLLVFPQHLPGIALQGIILSVLLIFVARPLGVYIALAFGKSFNMKEKFFISWAGLKGAVPIVLATFPMVAGIENSEIIFNVVFFVVLLSALVQGATITPLANYLKLAGKDRPPLAHTIELVSIGKTNNEMIEVHINDEAFITGKAIKEIELPKKTLISAVIRKNDLITPTGDTIIKADDTLYVLASKSQRKHIHQLLNAKKDSDGAAGGPVKDIEELNQVESGDVLEEESQDEVSSSSQEGLHIENTESGRSAEASKENDEKNASDVNDETPPESETESKNSIIKKDL</sequence>
<name>A0A1C4DNY4_9BACI</name>
<keyword evidence="6 10" id="KW-1133">Transmembrane helix</keyword>
<feature type="transmembrane region" description="Helical" evidence="10">
    <location>
        <begin position="227"/>
        <end position="248"/>
    </location>
</feature>
<dbReference type="InterPro" id="IPR006153">
    <property type="entry name" value="Cation/H_exchanger_TM"/>
</dbReference>
<feature type="transmembrane region" description="Helical" evidence="10">
    <location>
        <begin position="156"/>
        <end position="173"/>
    </location>
</feature>
<dbReference type="InterPro" id="IPR006037">
    <property type="entry name" value="RCK_C"/>
</dbReference>
<evidence type="ECO:0000256" key="2">
    <source>
        <dbReference type="ARBA" id="ARBA00022448"/>
    </source>
</evidence>
<keyword evidence="3" id="KW-0050">Antiport</keyword>
<evidence type="ECO:0000256" key="5">
    <source>
        <dbReference type="ARBA" id="ARBA00022692"/>
    </source>
</evidence>
<proteinExistence type="predicted"/>
<feature type="transmembrane region" description="Helical" evidence="10">
    <location>
        <begin position="117"/>
        <end position="136"/>
    </location>
</feature>
<dbReference type="PROSITE" id="PS51202">
    <property type="entry name" value="RCK_C"/>
    <property type="match status" value="1"/>
</dbReference>
<evidence type="ECO:0000259" key="11">
    <source>
        <dbReference type="PROSITE" id="PS51202"/>
    </source>
</evidence>
<dbReference type="Gene3D" id="1.20.1530.20">
    <property type="match status" value="1"/>
</dbReference>
<keyword evidence="7" id="KW-0406">Ion transport</keyword>
<evidence type="ECO:0000256" key="8">
    <source>
        <dbReference type="ARBA" id="ARBA00023136"/>
    </source>
</evidence>
<feature type="transmembrane region" description="Helical" evidence="10">
    <location>
        <begin position="185"/>
        <end position="207"/>
    </location>
</feature>
<evidence type="ECO:0000313" key="13">
    <source>
        <dbReference type="Proteomes" id="UP000181997"/>
    </source>
</evidence>
<feature type="transmembrane region" description="Helical" evidence="10">
    <location>
        <begin position="57"/>
        <end position="75"/>
    </location>
</feature>
<evidence type="ECO:0000256" key="1">
    <source>
        <dbReference type="ARBA" id="ARBA00004651"/>
    </source>
</evidence>
<dbReference type="GO" id="GO:0005886">
    <property type="term" value="C:plasma membrane"/>
    <property type="evidence" value="ECO:0007669"/>
    <property type="project" value="UniProtKB-SubCell"/>
</dbReference>
<dbReference type="Gene3D" id="3.30.70.1450">
    <property type="entry name" value="Regulator of K+ conductance, C-terminal domain"/>
    <property type="match status" value="1"/>
</dbReference>
<evidence type="ECO:0000313" key="12">
    <source>
        <dbReference type="EMBL" id="SCC33057.1"/>
    </source>
</evidence>
<dbReference type="Proteomes" id="UP000181997">
    <property type="component" value="Unassembled WGS sequence"/>
</dbReference>
<evidence type="ECO:0000256" key="7">
    <source>
        <dbReference type="ARBA" id="ARBA00023065"/>
    </source>
</evidence>
<accession>A0A1C4DNY4</accession>
<feature type="domain" description="RCK C-terminal" evidence="11">
    <location>
        <begin position="399"/>
        <end position="480"/>
    </location>
</feature>